<dbReference type="Gene3D" id="3.30.160.60">
    <property type="entry name" value="Classic Zinc Finger"/>
    <property type="match status" value="1"/>
</dbReference>
<dbReference type="PANTHER" id="PTHR44830:SF1">
    <property type="entry name" value="TR-TYPE G DOMAIN-CONTAINING PROTEIN"/>
    <property type="match status" value="1"/>
</dbReference>
<keyword evidence="3" id="KW-1185">Reference proteome</keyword>
<feature type="compositionally biased region" description="Basic and acidic residues" evidence="1">
    <location>
        <begin position="254"/>
        <end position="266"/>
    </location>
</feature>
<dbReference type="InterPro" id="IPR036236">
    <property type="entry name" value="Znf_C2H2_sf"/>
</dbReference>
<name>A0AAV1E515_OLDCO</name>
<feature type="compositionally biased region" description="Basic and acidic residues" evidence="1">
    <location>
        <begin position="82"/>
        <end position="96"/>
    </location>
</feature>
<feature type="compositionally biased region" description="Basic and acidic residues" evidence="1">
    <location>
        <begin position="1"/>
        <end position="14"/>
    </location>
</feature>
<evidence type="ECO:0000313" key="3">
    <source>
        <dbReference type="Proteomes" id="UP001161247"/>
    </source>
</evidence>
<dbReference type="EMBL" id="OX459125">
    <property type="protein sequence ID" value="CAI9115256.1"/>
    <property type="molecule type" value="Genomic_DNA"/>
</dbReference>
<proteinExistence type="predicted"/>
<evidence type="ECO:0000256" key="1">
    <source>
        <dbReference type="SAM" id="MobiDB-lite"/>
    </source>
</evidence>
<feature type="region of interest" description="Disordered" evidence="1">
    <location>
        <begin position="244"/>
        <end position="323"/>
    </location>
</feature>
<sequence length="370" mass="40470">MRKEVKNIDGKDSKGGGVSDDEESRKSGIGKGQSDFQKWVKFLLLAKHIEPTIGSEYSKNSPVLREAEGSDLEKASTSQDRWNLDGHSKEVEGQSKCKEPEKDSLWCPECKIGFQNRIMKELHQKGKQHKIGVKKQKLPGLICNTRSKLRKAVSHSNKSEAMKGKVRDAFVRAEILESGMITSSSGVKSAEMQKEGLLKLSSGTNGLKTEVKSVEMHHEAFHGCPPRGSVGVNVKNVSGKDIKHFPLASSSKGDSAKEASSSRRTDEDPDSVLDFPKSPNDEAETSTKSGRGSCKESEKKNPCLKNDDAGMGEMVTPKSNPMVYETSSVDPLIEGFPERVLDQTGVTESAVEEDPTAERVTDESDKKGFK</sequence>
<dbReference type="Gene3D" id="2.40.30.10">
    <property type="entry name" value="Translation factors"/>
    <property type="match status" value="1"/>
</dbReference>
<feature type="compositionally biased region" description="Basic and acidic residues" evidence="1">
    <location>
        <begin position="293"/>
        <end position="308"/>
    </location>
</feature>
<dbReference type="SUPFAM" id="SSF57667">
    <property type="entry name" value="beta-beta-alpha zinc fingers"/>
    <property type="match status" value="1"/>
</dbReference>
<feature type="compositionally biased region" description="Basic and acidic residues" evidence="1">
    <location>
        <begin position="65"/>
        <end position="74"/>
    </location>
</feature>
<feature type="region of interest" description="Disordered" evidence="1">
    <location>
        <begin position="1"/>
        <end position="32"/>
    </location>
</feature>
<organism evidence="2 3">
    <name type="scientific">Oldenlandia corymbosa var. corymbosa</name>
    <dbReference type="NCBI Taxonomy" id="529605"/>
    <lineage>
        <taxon>Eukaryota</taxon>
        <taxon>Viridiplantae</taxon>
        <taxon>Streptophyta</taxon>
        <taxon>Embryophyta</taxon>
        <taxon>Tracheophyta</taxon>
        <taxon>Spermatophyta</taxon>
        <taxon>Magnoliopsida</taxon>
        <taxon>eudicotyledons</taxon>
        <taxon>Gunneridae</taxon>
        <taxon>Pentapetalae</taxon>
        <taxon>asterids</taxon>
        <taxon>lamiids</taxon>
        <taxon>Gentianales</taxon>
        <taxon>Rubiaceae</taxon>
        <taxon>Rubioideae</taxon>
        <taxon>Spermacoceae</taxon>
        <taxon>Hedyotis-Oldenlandia complex</taxon>
        <taxon>Oldenlandia</taxon>
    </lineage>
</organism>
<protein>
    <submittedName>
        <fullName evidence="2">OLC1v1016109C1</fullName>
    </submittedName>
</protein>
<reference evidence="2" key="1">
    <citation type="submission" date="2023-03" db="EMBL/GenBank/DDBJ databases">
        <authorList>
            <person name="Julca I."/>
        </authorList>
    </citation>
    <scope>NUCLEOTIDE SEQUENCE</scope>
</reference>
<gene>
    <name evidence="2" type="ORF">OLC1_LOCUS21821</name>
</gene>
<accession>A0AAV1E515</accession>
<dbReference type="AlphaFoldDB" id="A0AAV1E515"/>
<evidence type="ECO:0000313" key="2">
    <source>
        <dbReference type="EMBL" id="CAI9115256.1"/>
    </source>
</evidence>
<feature type="region of interest" description="Disordered" evidence="1">
    <location>
        <begin position="55"/>
        <end position="96"/>
    </location>
</feature>
<dbReference type="PANTHER" id="PTHR44830">
    <property type="entry name" value="ELONGATION FACTOR 1 ALPHA"/>
    <property type="match status" value="1"/>
</dbReference>
<feature type="region of interest" description="Disordered" evidence="1">
    <location>
        <begin position="345"/>
        <end position="370"/>
    </location>
</feature>
<dbReference type="Proteomes" id="UP001161247">
    <property type="component" value="Chromosome 8"/>
</dbReference>
<feature type="compositionally biased region" description="Basic and acidic residues" evidence="1">
    <location>
        <begin position="356"/>
        <end position="370"/>
    </location>
</feature>